<dbReference type="CDD" id="cd13689">
    <property type="entry name" value="PBP2_BsGlnH"/>
    <property type="match status" value="1"/>
</dbReference>
<dbReference type="InterPro" id="IPR001638">
    <property type="entry name" value="Solute-binding_3/MltF_N"/>
</dbReference>
<dbReference type="PANTHER" id="PTHR30085:SF6">
    <property type="entry name" value="ABC TRANSPORTER GLUTAMINE-BINDING PROTEIN GLNH"/>
    <property type="match status" value="1"/>
</dbReference>
<protein>
    <submittedName>
        <fullName evidence="7">ABC transporter substrate-binding protein</fullName>
    </submittedName>
</protein>
<evidence type="ECO:0000256" key="1">
    <source>
        <dbReference type="ARBA" id="ARBA00010333"/>
    </source>
</evidence>
<name>A0ABW8Z1I9_9BURK</name>
<dbReference type="Pfam" id="PF00497">
    <property type="entry name" value="SBP_bac_3"/>
    <property type="match status" value="1"/>
</dbReference>
<comment type="similarity">
    <text evidence="1 4">Belongs to the bacterial solute-binding protein 3 family.</text>
</comment>
<organism evidence="7 8">
    <name type="scientific">Herbaspirillum rhizosphaerae</name>
    <dbReference type="NCBI Taxonomy" id="346179"/>
    <lineage>
        <taxon>Bacteria</taxon>
        <taxon>Pseudomonadati</taxon>
        <taxon>Pseudomonadota</taxon>
        <taxon>Betaproteobacteria</taxon>
        <taxon>Burkholderiales</taxon>
        <taxon>Oxalobacteraceae</taxon>
        <taxon>Herbaspirillum</taxon>
    </lineage>
</organism>
<keyword evidence="2" id="KW-0813">Transport</keyword>
<dbReference type="RefSeq" id="WP_408164896.1">
    <property type="nucleotide sequence ID" value="NZ_JAQQFR010000001.1"/>
</dbReference>
<evidence type="ECO:0000313" key="7">
    <source>
        <dbReference type="EMBL" id="MFL9876972.1"/>
    </source>
</evidence>
<keyword evidence="8" id="KW-1185">Reference proteome</keyword>
<feature type="chain" id="PRO_5045970732" evidence="5">
    <location>
        <begin position="27"/>
        <end position="275"/>
    </location>
</feature>
<accession>A0ABW8Z1I9</accession>
<dbReference type="InterPro" id="IPR018313">
    <property type="entry name" value="SBP_3_CS"/>
</dbReference>
<feature type="domain" description="Solute-binding protein family 3/N-terminal" evidence="6">
    <location>
        <begin position="37"/>
        <end position="259"/>
    </location>
</feature>
<evidence type="ECO:0000256" key="3">
    <source>
        <dbReference type="ARBA" id="ARBA00022729"/>
    </source>
</evidence>
<reference evidence="7 8" key="1">
    <citation type="journal article" date="2024" name="Chem. Sci.">
        <title>Discovery of megapolipeptins by genome mining of a Burkholderiales bacteria collection.</title>
        <authorList>
            <person name="Paulo B.S."/>
            <person name="Recchia M.J.J."/>
            <person name="Lee S."/>
            <person name="Fergusson C.H."/>
            <person name="Romanowski S.B."/>
            <person name="Hernandez A."/>
            <person name="Krull N."/>
            <person name="Liu D.Y."/>
            <person name="Cavanagh H."/>
            <person name="Bos A."/>
            <person name="Gray C.A."/>
            <person name="Murphy B.T."/>
            <person name="Linington R.G."/>
            <person name="Eustaquio A.S."/>
        </authorList>
    </citation>
    <scope>NUCLEOTIDE SEQUENCE [LARGE SCALE GENOMIC DNA]</scope>
    <source>
        <strain evidence="7 8">RL21-008-BIB-B</strain>
    </source>
</reference>
<feature type="signal peptide" evidence="5">
    <location>
        <begin position="1"/>
        <end position="26"/>
    </location>
</feature>
<dbReference type="InterPro" id="IPR051455">
    <property type="entry name" value="Bact_solute-bind_prot3"/>
</dbReference>
<dbReference type="SMART" id="SM00062">
    <property type="entry name" value="PBPb"/>
    <property type="match status" value="1"/>
</dbReference>
<dbReference type="PROSITE" id="PS01039">
    <property type="entry name" value="SBP_BACTERIAL_3"/>
    <property type="match status" value="1"/>
</dbReference>
<evidence type="ECO:0000259" key="6">
    <source>
        <dbReference type="SMART" id="SM00062"/>
    </source>
</evidence>
<dbReference type="SUPFAM" id="SSF53850">
    <property type="entry name" value="Periplasmic binding protein-like II"/>
    <property type="match status" value="1"/>
</dbReference>
<evidence type="ECO:0000256" key="4">
    <source>
        <dbReference type="RuleBase" id="RU003744"/>
    </source>
</evidence>
<keyword evidence="3 5" id="KW-0732">Signal</keyword>
<dbReference type="Proteomes" id="UP001629214">
    <property type="component" value="Unassembled WGS sequence"/>
</dbReference>
<gene>
    <name evidence="7" type="ORF">PQR63_01155</name>
</gene>
<dbReference type="Gene3D" id="3.40.190.10">
    <property type="entry name" value="Periplasmic binding protein-like II"/>
    <property type="match status" value="2"/>
</dbReference>
<sequence length="275" mass="30083">MFIFKQSAIAALTTAVLMTVSFSASADQLADIKQKGTLICGTLGTAEPFSFPNPSTREIQGYDVDFCKAIAKSLNVKLELKMISVAARIPELQQSRVDIVIANLGWTPERAEQIAYSDGYYASLQKVAARRSSGYKSLNDLTGKRVSATKGSTSELGVRKSLPTASTTTFQDPPAAFLAMQQGKVEGFAVSELMLVKFKQQTEDSSPIDILEPALMNEYWGVGMRKEEPGLIKHVNGVLENMEKTGEAKQVFDKWLGPNTAYKLQRGFKIEPIKG</sequence>
<evidence type="ECO:0000256" key="5">
    <source>
        <dbReference type="SAM" id="SignalP"/>
    </source>
</evidence>
<proteinExistence type="inferred from homology"/>
<comment type="caution">
    <text evidence="7">The sequence shown here is derived from an EMBL/GenBank/DDBJ whole genome shotgun (WGS) entry which is preliminary data.</text>
</comment>
<evidence type="ECO:0000256" key="2">
    <source>
        <dbReference type="ARBA" id="ARBA00022448"/>
    </source>
</evidence>
<dbReference type="EMBL" id="JAQQFR010000001">
    <property type="protein sequence ID" value="MFL9876972.1"/>
    <property type="molecule type" value="Genomic_DNA"/>
</dbReference>
<evidence type="ECO:0000313" key="8">
    <source>
        <dbReference type="Proteomes" id="UP001629214"/>
    </source>
</evidence>
<dbReference type="PANTHER" id="PTHR30085">
    <property type="entry name" value="AMINO ACID ABC TRANSPORTER PERMEASE"/>
    <property type="match status" value="1"/>
</dbReference>